<dbReference type="SUPFAM" id="SSF49464">
    <property type="entry name" value="Carboxypeptidase regulatory domain-like"/>
    <property type="match status" value="1"/>
</dbReference>
<dbReference type="Gene3D" id="2.60.40.1120">
    <property type="entry name" value="Carboxypeptidase-like, regulatory domain"/>
    <property type="match status" value="1"/>
</dbReference>
<dbReference type="EMBL" id="UINC01027778">
    <property type="protein sequence ID" value="SVB07617.1"/>
    <property type="molecule type" value="Genomic_DNA"/>
</dbReference>
<dbReference type="PROSITE" id="PS52016">
    <property type="entry name" value="TONB_DEPENDENT_REC_3"/>
    <property type="match status" value="1"/>
</dbReference>
<dbReference type="NCBIfam" id="TIGR04057">
    <property type="entry name" value="SusC_RagA_signa"/>
    <property type="match status" value="1"/>
</dbReference>
<evidence type="ECO:0000256" key="1">
    <source>
        <dbReference type="ARBA" id="ARBA00022729"/>
    </source>
</evidence>
<organism evidence="3">
    <name type="scientific">marine metagenome</name>
    <dbReference type="NCBI Taxonomy" id="408172"/>
    <lineage>
        <taxon>unclassified sequences</taxon>
        <taxon>metagenomes</taxon>
        <taxon>ecological metagenomes</taxon>
    </lineage>
</organism>
<protein>
    <recommendedName>
        <fullName evidence="2">TonB-dependent receptor plug domain-containing protein</fullName>
    </recommendedName>
</protein>
<dbReference type="PANTHER" id="PTHR30069">
    <property type="entry name" value="TONB-DEPENDENT OUTER MEMBRANE RECEPTOR"/>
    <property type="match status" value="1"/>
</dbReference>
<name>A0A382B313_9ZZZZ</name>
<feature type="non-terminal residue" evidence="3">
    <location>
        <position position="265"/>
    </location>
</feature>
<dbReference type="InterPro" id="IPR008969">
    <property type="entry name" value="CarboxyPept-like_regulatory"/>
</dbReference>
<feature type="domain" description="TonB-dependent receptor plug" evidence="2">
    <location>
        <begin position="122"/>
        <end position="239"/>
    </location>
</feature>
<accession>A0A382B313</accession>
<dbReference type="Pfam" id="PF13715">
    <property type="entry name" value="CarbopepD_reg_2"/>
    <property type="match status" value="1"/>
</dbReference>
<evidence type="ECO:0000313" key="3">
    <source>
        <dbReference type="EMBL" id="SVB07617.1"/>
    </source>
</evidence>
<dbReference type="InterPro" id="IPR037066">
    <property type="entry name" value="Plug_dom_sf"/>
</dbReference>
<dbReference type="GO" id="GO:0044718">
    <property type="term" value="P:siderophore transmembrane transport"/>
    <property type="evidence" value="ECO:0007669"/>
    <property type="project" value="TreeGrafter"/>
</dbReference>
<dbReference type="InterPro" id="IPR039426">
    <property type="entry name" value="TonB-dep_rcpt-like"/>
</dbReference>
<gene>
    <name evidence="3" type="ORF">METZ01_LOCUS160471</name>
</gene>
<keyword evidence="1" id="KW-0732">Signal</keyword>
<dbReference type="PANTHER" id="PTHR30069:SF29">
    <property type="entry name" value="HEMOGLOBIN AND HEMOGLOBIN-HAPTOGLOBIN-BINDING PROTEIN 1-RELATED"/>
    <property type="match status" value="1"/>
</dbReference>
<dbReference type="InterPro" id="IPR012910">
    <property type="entry name" value="Plug_dom"/>
</dbReference>
<proteinExistence type="predicted"/>
<evidence type="ECO:0000259" key="2">
    <source>
        <dbReference type="Pfam" id="PF07715"/>
    </source>
</evidence>
<sequence length="265" mass="27722">MRSVPWLALVVLLLASPLQVDAQQITGTVRDQATGSPVANAQVFIETLNLGVLTQASGQYLLLGVPAGTHTVTVSSLGYRTETNDVTVSEGGTGVLDFIVSAEALQLDEILVTGTATGSRAREIGNAVGRLDASVAEVQPITNLSDLLRGRMPGVVIQQGAGDVGTASTIKIRGSSTMRLVNDGPLVYIDGVRASNRMESGGRDVSRIDDLDPAMIESLEVIKGPAAATLYGTEAANGVINITTKKGAVGEAQWNFTMRQGSQWF</sequence>
<dbReference type="SUPFAM" id="SSF56935">
    <property type="entry name" value="Porins"/>
    <property type="match status" value="1"/>
</dbReference>
<dbReference type="GO" id="GO:0015344">
    <property type="term" value="F:siderophore uptake transmembrane transporter activity"/>
    <property type="evidence" value="ECO:0007669"/>
    <property type="project" value="TreeGrafter"/>
</dbReference>
<dbReference type="Gene3D" id="2.170.130.10">
    <property type="entry name" value="TonB-dependent receptor, plug domain"/>
    <property type="match status" value="1"/>
</dbReference>
<reference evidence="3" key="1">
    <citation type="submission" date="2018-05" db="EMBL/GenBank/DDBJ databases">
        <authorList>
            <person name="Lanie J.A."/>
            <person name="Ng W.-L."/>
            <person name="Kazmierczak K.M."/>
            <person name="Andrzejewski T.M."/>
            <person name="Davidsen T.M."/>
            <person name="Wayne K.J."/>
            <person name="Tettelin H."/>
            <person name="Glass J.I."/>
            <person name="Rusch D."/>
            <person name="Podicherti R."/>
            <person name="Tsui H.-C.T."/>
            <person name="Winkler M.E."/>
        </authorList>
    </citation>
    <scope>NUCLEOTIDE SEQUENCE</scope>
</reference>
<dbReference type="AlphaFoldDB" id="A0A382B313"/>
<dbReference type="InterPro" id="IPR023997">
    <property type="entry name" value="TonB-dep_OMP_SusC/RagA_CS"/>
</dbReference>
<dbReference type="Pfam" id="PF07715">
    <property type="entry name" value="Plug"/>
    <property type="match status" value="1"/>
</dbReference>